<evidence type="ECO:0000313" key="15">
    <source>
        <dbReference type="EMBL" id="MZI91818.1"/>
    </source>
</evidence>
<keyword evidence="9" id="KW-0131">Cell cycle</keyword>
<keyword evidence="4" id="KW-0132">Cell division</keyword>
<dbReference type="PANTHER" id="PTHR39579:SF1">
    <property type="entry name" value="INNER MEMBRANE PROTEIN YHCB"/>
    <property type="match status" value="1"/>
</dbReference>
<name>A0A7X4LH31_9VIBR</name>
<keyword evidence="3" id="KW-0997">Cell inner membrane</keyword>
<dbReference type="RefSeq" id="WP_161153121.1">
    <property type="nucleotide sequence ID" value="NZ_WEKT01000001.1"/>
</dbReference>
<protein>
    <recommendedName>
        <fullName evidence="11">Z-ring associated protein G</fullName>
    </recommendedName>
    <alternativeName>
        <fullName evidence="12">Cell division protein ZapG</fullName>
    </alternativeName>
</protein>
<dbReference type="GO" id="GO:0051301">
    <property type="term" value="P:cell division"/>
    <property type="evidence" value="ECO:0007669"/>
    <property type="project" value="UniProtKB-KW"/>
</dbReference>
<keyword evidence="6" id="KW-0133">Cell shape</keyword>
<keyword evidence="16" id="KW-1185">Reference proteome</keyword>
<gene>
    <name evidence="15" type="ORF">F9817_01170</name>
</gene>
<evidence type="ECO:0000256" key="9">
    <source>
        <dbReference type="ARBA" id="ARBA00023306"/>
    </source>
</evidence>
<organism evidence="15 16">
    <name type="scientific">Vibrio eleionomae</name>
    <dbReference type="NCBI Taxonomy" id="2653505"/>
    <lineage>
        <taxon>Bacteria</taxon>
        <taxon>Pseudomonadati</taxon>
        <taxon>Pseudomonadota</taxon>
        <taxon>Gammaproteobacteria</taxon>
        <taxon>Vibrionales</taxon>
        <taxon>Vibrionaceae</taxon>
        <taxon>Vibrio</taxon>
    </lineage>
</organism>
<dbReference type="GO" id="GO:0008360">
    <property type="term" value="P:regulation of cell shape"/>
    <property type="evidence" value="ECO:0007669"/>
    <property type="project" value="UniProtKB-KW"/>
</dbReference>
<dbReference type="GO" id="GO:0005886">
    <property type="term" value="C:plasma membrane"/>
    <property type="evidence" value="ECO:0007669"/>
    <property type="project" value="UniProtKB-SubCell"/>
</dbReference>
<dbReference type="Pfam" id="PF06295">
    <property type="entry name" value="ZapG-like"/>
    <property type="match status" value="1"/>
</dbReference>
<evidence type="ECO:0000256" key="3">
    <source>
        <dbReference type="ARBA" id="ARBA00022519"/>
    </source>
</evidence>
<dbReference type="InterPro" id="IPR009386">
    <property type="entry name" value="ZapG-like"/>
</dbReference>
<feature type="transmembrane region" description="Helical" evidence="14">
    <location>
        <begin position="6"/>
        <end position="25"/>
    </location>
</feature>
<reference evidence="15 16" key="1">
    <citation type="submission" date="2019-10" db="EMBL/GenBank/DDBJ databases">
        <title>Vibrio sp. nov. isolated from a shrimp pond.</title>
        <authorList>
            <person name="Gomez-Gil B."/>
            <person name="Enciso-Ibarra J."/>
            <person name="Enciso-Ibarra K."/>
            <person name="Bolan-Mejia C."/>
        </authorList>
    </citation>
    <scope>NUCLEOTIDE SEQUENCE [LARGE SCALE GENOMIC DNA]</scope>
    <source>
        <strain evidence="15 16">CAIM 722</strain>
    </source>
</reference>
<dbReference type="Proteomes" id="UP000462621">
    <property type="component" value="Unassembled WGS sequence"/>
</dbReference>
<evidence type="ECO:0000256" key="11">
    <source>
        <dbReference type="ARBA" id="ARBA00035703"/>
    </source>
</evidence>
<keyword evidence="8 14" id="KW-0472">Membrane</keyword>
<keyword evidence="7 14" id="KW-1133">Transmembrane helix</keyword>
<evidence type="ECO:0000256" key="6">
    <source>
        <dbReference type="ARBA" id="ARBA00022960"/>
    </source>
</evidence>
<feature type="region of interest" description="Disordered" evidence="13">
    <location>
        <begin position="81"/>
        <end position="128"/>
    </location>
</feature>
<comment type="caution">
    <text evidence="15">The sequence shown here is derived from an EMBL/GenBank/DDBJ whole genome shotgun (WGS) entry which is preliminary data.</text>
</comment>
<evidence type="ECO:0000256" key="1">
    <source>
        <dbReference type="ARBA" id="ARBA00004377"/>
    </source>
</evidence>
<accession>A0A7X4LH31</accession>
<evidence type="ECO:0000256" key="12">
    <source>
        <dbReference type="ARBA" id="ARBA00035727"/>
    </source>
</evidence>
<evidence type="ECO:0000256" key="7">
    <source>
        <dbReference type="ARBA" id="ARBA00022989"/>
    </source>
</evidence>
<keyword evidence="2" id="KW-1003">Cell membrane</keyword>
<comment type="subcellular location">
    <subcellularLocation>
        <location evidence="1">Cell inner membrane</location>
        <topology evidence="1">Single-pass membrane protein</topology>
    </subcellularLocation>
</comment>
<dbReference type="NCBIfam" id="NF008672">
    <property type="entry name" value="PRK11677.1"/>
    <property type="match status" value="1"/>
</dbReference>
<evidence type="ECO:0000256" key="8">
    <source>
        <dbReference type="ARBA" id="ARBA00023136"/>
    </source>
</evidence>
<dbReference type="PIRSF" id="PIRSF006318">
    <property type="entry name" value="YhcB"/>
    <property type="match status" value="1"/>
</dbReference>
<evidence type="ECO:0000256" key="5">
    <source>
        <dbReference type="ARBA" id="ARBA00022692"/>
    </source>
</evidence>
<evidence type="ECO:0000256" key="2">
    <source>
        <dbReference type="ARBA" id="ARBA00022475"/>
    </source>
</evidence>
<dbReference type="EMBL" id="WEKT01000001">
    <property type="protein sequence ID" value="MZI91818.1"/>
    <property type="molecule type" value="Genomic_DNA"/>
</dbReference>
<sequence>MPWIYAIVGLLVGIVVGIIIARLTTPQYKSQKSLHKELQSTKFELDQLRHGLADHFVHSAEMLDTLGKEYTKLYQHMAQSSSDLLPNLPEQDNPFEKALAQHSQNKSELDGESEESLPPKDYASGATGLLRDEEKEFLDSSEVINGKAS</sequence>
<evidence type="ECO:0000256" key="13">
    <source>
        <dbReference type="SAM" id="MobiDB-lite"/>
    </source>
</evidence>
<dbReference type="PANTHER" id="PTHR39579">
    <property type="entry name" value="INNER MEMBRANE PROTEIN YHCB"/>
    <property type="match status" value="1"/>
</dbReference>
<dbReference type="AlphaFoldDB" id="A0A7X4LH31"/>
<proteinExistence type="inferred from homology"/>
<evidence type="ECO:0000313" key="16">
    <source>
        <dbReference type="Proteomes" id="UP000462621"/>
    </source>
</evidence>
<keyword evidence="5 14" id="KW-0812">Transmembrane</keyword>
<evidence type="ECO:0000256" key="10">
    <source>
        <dbReference type="ARBA" id="ARBA00035657"/>
    </source>
</evidence>
<evidence type="ECO:0000256" key="14">
    <source>
        <dbReference type="SAM" id="Phobius"/>
    </source>
</evidence>
<comment type="similarity">
    <text evidence="10">Belongs to the ZapG family.</text>
</comment>
<evidence type="ECO:0000256" key="4">
    <source>
        <dbReference type="ARBA" id="ARBA00022618"/>
    </source>
</evidence>